<dbReference type="OrthoDB" id="6819313at2759"/>
<feature type="transmembrane region" description="Helical" evidence="2">
    <location>
        <begin position="41"/>
        <end position="61"/>
    </location>
</feature>
<evidence type="ECO:0000313" key="3">
    <source>
        <dbReference type="EMBL" id="KAF7995925.1"/>
    </source>
</evidence>
<sequence length="928" mass="108292">MNFLGALNSFWDWKKFNWTHQVNEISNIQFLNQNNNNKNELIIETVLTWIVISRIIIAPLHTLSYLPNFYSILTWCRGKFLIPWLLISAFKNIIIELIVITVILLLYIEKKITGILVFLFIIEKILTTAPSIYSWLTMHEFYKKLEKIQQRKLTRLNHLEFLKNDTESSNIMLGFKMKNIKLPGNYEYVYDEKYNLSKTLIKQSKLYSSLDNIVFNEHDSSMDYNIEFMNKYSRSLTALSYEKLHLQAVGYYDDDSVMSDLTLTPAETAKKVLNIELKTHVEDKSNICEEKKFINNKVESDCCCSSNNENMKNKNNINVDENKNDNDKSDESEKKKFNKDNFECEKKISWPDDSWILKREMFYKNKNNIFNVNNDELTSWYSDDEDDDDSDETDEKLSINKDKSFEKNNSNNNITENKSLPRKINRMNISKKWQDRLQIIGGSFESTLQQVDSKRQQNNTDNNNDKIEISRSWVLDGMSIELVKPNSDVDEKLNNNYEYKNLRFTSDKQNKNIKIMTDSVCQTDDKNLDNVKKKLIIESEEIKALKAYNAKTLYIDKKKLEHQNLQKLSSRQKQKIENHQKEKIMPRILNGKKNLIPKKNLDINKANKLNSFDSLFQKNNSSININSTKNLKNKIDYKFMDNSCKSNSFYSSSLKNKIANINWSLNLQSYEENPQSIDKSYFKYKNNNDNNDMEYYETIDLLQEAYTNDHQRVTIIANQSSSELYPLSEQIPNVFHEIIKTARIRTLNHACNYQQTHDVDFGEVYLQEMMHLNDNNDNDNNVNNQIDNRNSSESISTIPVVSELPSPANDTNESEYLFPQNLLNELVINPFNDIDVSIPDFNKLIDIIDIIKNKISVSLSSITSSILFILGYELQTAPTIETIEIVEINERDFHSTDSSLTDETSSIDHLHSTISIGGQSNMSEFIET</sequence>
<name>A0A834XYJ6_APHGI</name>
<proteinExistence type="predicted"/>
<feature type="compositionally biased region" description="Basic and acidic residues" evidence="1">
    <location>
        <begin position="320"/>
        <end position="336"/>
    </location>
</feature>
<feature type="region of interest" description="Disordered" evidence="1">
    <location>
        <begin position="773"/>
        <end position="794"/>
    </location>
</feature>
<evidence type="ECO:0000256" key="2">
    <source>
        <dbReference type="SAM" id="Phobius"/>
    </source>
</evidence>
<feature type="region of interest" description="Disordered" evidence="1">
    <location>
        <begin position="313"/>
        <end position="336"/>
    </location>
</feature>
<accession>A0A834XYJ6</accession>
<feature type="transmembrane region" description="Helical" evidence="2">
    <location>
        <begin position="81"/>
        <end position="108"/>
    </location>
</feature>
<feature type="compositionally biased region" description="Low complexity" evidence="1">
    <location>
        <begin position="407"/>
        <end position="418"/>
    </location>
</feature>
<evidence type="ECO:0000313" key="4">
    <source>
        <dbReference type="Proteomes" id="UP000639338"/>
    </source>
</evidence>
<feature type="compositionally biased region" description="Basic and acidic residues" evidence="1">
    <location>
        <begin position="395"/>
        <end position="406"/>
    </location>
</feature>
<feature type="region of interest" description="Disordered" evidence="1">
    <location>
        <begin position="382"/>
        <end position="420"/>
    </location>
</feature>
<organism evidence="3 4">
    <name type="scientific">Aphidius gifuensis</name>
    <name type="common">Parasitoid wasp</name>
    <dbReference type="NCBI Taxonomy" id="684658"/>
    <lineage>
        <taxon>Eukaryota</taxon>
        <taxon>Metazoa</taxon>
        <taxon>Ecdysozoa</taxon>
        <taxon>Arthropoda</taxon>
        <taxon>Hexapoda</taxon>
        <taxon>Insecta</taxon>
        <taxon>Pterygota</taxon>
        <taxon>Neoptera</taxon>
        <taxon>Endopterygota</taxon>
        <taxon>Hymenoptera</taxon>
        <taxon>Apocrita</taxon>
        <taxon>Ichneumonoidea</taxon>
        <taxon>Braconidae</taxon>
        <taxon>Aphidiinae</taxon>
        <taxon>Aphidius</taxon>
    </lineage>
</organism>
<feature type="compositionally biased region" description="Low complexity" evidence="1">
    <location>
        <begin position="773"/>
        <end position="789"/>
    </location>
</feature>
<keyword evidence="2" id="KW-0472">Membrane</keyword>
<protein>
    <submittedName>
        <fullName evidence="3">Uncharacterized protein</fullName>
    </submittedName>
</protein>
<comment type="caution">
    <text evidence="3">The sequence shown here is derived from an EMBL/GenBank/DDBJ whole genome shotgun (WGS) entry which is preliminary data.</text>
</comment>
<keyword evidence="2" id="KW-1133">Transmembrane helix</keyword>
<dbReference type="Proteomes" id="UP000639338">
    <property type="component" value="Unassembled WGS sequence"/>
</dbReference>
<gene>
    <name evidence="3" type="ORF">HCN44_007032</name>
</gene>
<dbReference type="AlphaFoldDB" id="A0A834XYJ6"/>
<reference evidence="3 4" key="1">
    <citation type="submission" date="2020-08" db="EMBL/GenBank/DDBJ databases">
        <title>Aphidius gifuensis genome sequencing and assembly.</title>
        <authorList>
            <person name="Du Z."/>
        </authorList>
    </citation>
    <scope>NUCLEOTIDE SEQUENCE [LARGE SCALE GENOMIC DNA]</scope>
    <source>
        <strain evidence="3">YNYX2018</strain>
        <tissue evidence="3">Adults</tissue>
    </source>
</reference>
<evidence type="ECO:0000256" key="1">
    <source>
        <dbReference type="SAM" id="MobiDB-lite"/>
    </source>
</evidence>
<keyword evidence="4" id="KW-1185">Reference proteome</keyword>
<feature type="transmembrane region" description="Helical" evidence="2">
    <location>
        <begin position="115"/>
        <end position="136"/>
    </location>
</feature>
<feature type="compositionally biased region" description="Acidic residues" evidence="1">
    <location>
        <begin position="382"/>
        <end position="394"/>
    </location>
</feature>
<dbReference type="EMBL" id="JACMRX010000002">
    <property type="protein sequence ID" value="KAF7995925.1"/>
    <property type="molecule type" value="Genomic_DNA"/>
</dbReference>
<keyword evidence="2" id="KW-0812">Transmembrane</keyword>